<keyword evidence="7 10" id="KW-0283">Flagellar rotation</keyword>
<sequence>MKHPKLRLIILEDGSFVRIQFQVVTDSKQAKKEIEKREFQVKNILIKEIATMKEEDFKSGLGNLEKALQTKLNDVMAEGKVVGVYTINKILQ</sequence>
<organism evidence="11 12">
    <name type="scientific">Paracerasibacillus soli</name>
    <dbReference type="NCBI Taxonomy" id="480284"/>
    <lineage>
        <taxon>Bacteria</taxon>
        <taxon>Bacillati</taxon>
        <taxon>Bacillota</taxon>
        <taxon>Bacilli</taxon>
        <taxon>Bacillales</taxon>
        <taxon>Bacillaceae</taxon>
        <taxon>Paracerasibacillus</taxon>
    </lineage>
</organism>
<evidence type="ECO:0000256" key="6">
    <source>
        <dbReference type="ARBA" id="ARBA00022692"/>
    </source>
</evidence>
<reference evidence="11 12" key="1">
    <citation type="submission" date="2023-10" db="EMBL/GenBank/DDBJ databases">
        <title>Virgibacillus soli CC-YMP-6 genome.</title>
        <authorList>
            <person name="Miliotis G."/>
            <person name="Sengupta P."/>
            <person name="Hameed A."/>
            <person name="Chuvochina M."/>
            <person name="Mcdonagh F."/>
            <person name="Simpson A.C."/>
            <person name="Singh N.K."/>
            <person name="Rekha P.D."/>
            <person name="Raman K."/>
            <person name="Hugenholtz P."/>
            <person name="Venkateswaran K."/>
        </authorList>
    </citation>
    <scope>NUCLEOTIDE SEQUENCE [LARGE SCALE GENOMIC DNA]</scope>
    <source>
        <strain evidence="11 12">CC-YMP-6</strain>
    </source>
</reference>
<dbReference type="Proteomes" id="UP001275315">
    <property type="component" value="Unassembled WGS sequence"/>
</dbReference>
<keyword evidence="4 10" id="KW-1003">Cell membrane</keyword>
<proteinExistence type="inferred from homology"/>
<keyword evidence="5 10" id="KW-0145">Chemotaxis</keyword>
<keyword evidence="8" id="KW-1133">Transmembrane helix</keyword>
<evidence type="ECO:0000256" key="8">
    <source>
        <dbReference type="ARBA" id="ARBA00022989"/>
    </source>
</evidence>
<evidence type="ECO:0000313" key="11">
    <source>
        <dbReference type="EMBL" id="MDY0408169.1"/>
    </source>
</evidence>
<evidence type="ECO:0000256" key="9">
    <source>
        <dbReference type="ARBA" id="ARBA00023136"/>
    </source>
</evidence>
<comment type="caution">
    <text evidence="11">The sequence shown here is derived from an EMBL/GenBank/DDBJ whole genome shotgun (WGS) entry which is preliminary data.</text>
</comment>
<evidence type="ECO:0000256" key="2">
    <source>
        <dbReference type="ARBA" id="ARBA00004162"/>
    </source>
</evidence>
<evidence type="ECO:0000313" key="12">
    <source>
        <dbReference type="Proteomes" id="UP001275315"/>
    </source>
</evidence>
<dbReference type="Pfam" id="PF03748">
    <property type="entry name" value="FliL"/>
    <property type="match status" value="1"/>
</dbReference>
<keyword evidence="9 10" id="KW-0472">Membrane</keyword>
<name>A0ABU5CP82_9BACI</name>
<keyword evidence="11" id="KW-0966">Cell projection</keyword>
<protein>
    <recommendedName>
        <fullName evidence="10">Flagellar protein FliL</fullName>
    </recommendedName>
</protein>
<evidence type="ECO:0000256" key="5">
    <source>
        <dbReference type="ARBA" id="ARBA00022500"/>
    </source>
</evidence>
<keyword evidence="12" id="KW-1185">Reference proteome</keyword>
<dbReference type="InterPro" id="IPR005503">
    <property type="entry name" value="FliL"/>
</dbReference>
<evidence type="ECO:0000256" key="3">
    <source>
        <dbReference type="ARBA" id="ARBA00008281"/>
    </source>
</evidence>
<comment type="subcellular location">
    <subcellularLocation>
        <location evidence="2">Cell membrane</location>
        <topology evidence="2">Single-pass membrane protein</topology>
    </subcellularLocation>
</comment>
<accession>A0ABU5CP82</accession>
<keyword evidence="11" id="KW-0282">Flagellum</keyword>
<evidence type="ECO:0000256" key="7">
    <source>
        <dbReference type="ARBA" id="ARBA00022779"/>
    </source>
</evidence>
<evidence type="ECO:0000256" key="1">
    <source>
        <dbReference type="ARBA" id="ARBA00002254"/>
    </source>
</evidence>
<keyword evidence="6" id="KW-0812">Transmembrane</keyword>
<evidence type="ECO:0000256" key="4">
    <source>
        <dbReference type="ARBA" id="ARBA00022475"/>
    </source>
</evidence>
<comment type="function">
    <text evidence="1 10">Controls the rotational direction of flagella during chemotaxis.</text>
</comment>
<keyword evidence="11" id="KW-0969">Cilium</keyword>
<gene>
    <name evidence="11" type="ORF">RWD45_05695</name>
</gene>
<evidence type="ECO:0000256" key="10">
    <source>
        <dbReference type="RuleBase" id="RU364125"/>
    </source>
</evidence>
<dbReference type="RefSeq" id="WP_320378924.1">
    <property type="nucleotide sequence ID" value="NZ_JAWDIQ010000001.1"/>
</dbReference>
<comment type="similarity">
    <text evidence="3 10">Belongs to the FliL family.</text>
</comment>
<dbReference type="EMBL" id="JAWDIQ010000001">
    <property type="protein sequence ID" value="MDY0408169.1"/>
    <property type="molecule type" value="Genomic_DNA"/>
</dbReference>